<dbReference type="AlphaFoldDB" id="A1ZJ73"/>
<dbReference type="RefSeq" id="WP_002696050.1">
    <property type="nucleotide sequence ID" value="NZ_AAWS01000010.1"/>
</dbReference>
<evidence type="ECO:0000313" key="1">
    <source>
        <dbReference type="EMBL" id="EAY29609.1"/>
    </source>
</evidence>
<dbReference type="eggNOG" id="ENOG50349KN">
    <property type="taxonomic scope" value="Bacteria"/>
</dbReference>
<gene>
    <name evidence="1" type="ORF">M23134_00493</name>
</gene>
<organism evidence="1 2">
    <name type="scientific">Microscilla marina ATCC 23134</name>
    <dbReference type="NCBI Taxonomy" id="313606"/>
    <lineage>
        <taxon>Bacteria</taxon>
        <taxon>Pseudomonadati</taxon>
        <taxon>Bacteroidota</taxon>
        <taxon>Cytophagia</taxon>
        <taxon>Cytophagales</taxon>
        <taxon>Microscillaceae</taxon>
        <taxon>Microscilla</taxon>
    </lineage>
</organism>
<reference evidence="1 2" key="1">
    <citation type="submission" date="2007-01" db="EMBL/GenBank/DDBJ databases">
        <authorList>
            <person name="Haygood M."/>
            <person name="Podell S."/>
            <person name="Anderson C."/>
            <person name="Hopkinson B."/>
            <person name="Roe K."/>
            <person name="Barbeau K."/>
            <person name="Gaasterland T."/>
            <person name="Ferriera S."/>
            <person name="Johnson J."/>
            <person name="Kravitz S."/>
            <person name="Beeson K."/>
            <person name="Sutton G."/>
            <person name="Rogers Y.-H."/>
            <person name="Friedman R."/>
            <person name="Frazier M."/>
            <person name="Venter J.C."/>
        </authorList>
    </citation>
    <scope>NUCLEOTIDE SEQUENCE [LARGE SCALE GENOMIC DNA]</scope>
    <source>
        <strain evidence="1 2">ATCC 23134</strain>
    </source>
</reference>
<protein>
    <recommendedName>
        <fullName evidence="3">STAS/SEC14 domain-containing protein</fullName>
    </recommendedName>
</protein>
<accession>A1ZJ73</accession>
<sequence>MEEIYRSTYQTFVLFAKEALLIEIWNSASEDLNDEIYKKEFLLTNEVLAPYFDKIDKVLIDARNFEYPISPNLQDWHNQHVFARIKSGSIAKSALVTSKHILVQVSMEQTFDALETAPHQTIKVFDQVAQASQWLTGKTIDCRTTPYQIVYYTQANETLTQIWHADTENLEVHQLQQEFDELTDLAKTYHPFKLLINAQALSHPILPHTQNWLNQEVFPYFLMHKLKYMAIVISQNMHVQLSLDQALEDIKTYPIEVTSFDTPQEATHWLNP</sequence>
<comment type="caution">
    <text evidence="1">The sequence shown here is derived from an EMBL/GenBank/DDBJ whole genome shotgun (WGS) entry which is preliminary data.</text>
</comment>
<name>A1ZJ73_MICM2</name>
<evidence type="ECO:0008006" key="3">
    <source>
        <dbReference type="Google" id="ProtNLM"/>
    </source>
</evidence>
<keyword evidence="2" id="KW-1185">Reference proteome</keyword>
<dbReference type="OrthoDB" id="878538at2"/>
<dbReference type="Proteomes" id="UP000004095">
    <property type="component" value="Unassembled WGS sequence"/>
</dbReference>
<proteinExistence type="predicted"/>
<dbReference type="EMBL" id="AAWS01000010">
    <property type="protein sequence ID" value="EAY29609.1"/>
    <property type="molecule type" value="Genomic_DNA"/>
</dbReference>
<evidence type="ECO:0000313" key="2">
    <source>
        <dbReference type="Proteomes" id="UP000004095"/>
    </source>
</evidence>